<gene>
    <name evidence="1" type="ORF">N320_02961</name>
</gene>
<evidence type="ECO:0000313" key="2">
    <source>
        <dbReference type="Proteomes" id="UP000054064"/>
    </source>
</evidence>
<evidence type="ECO:0000313" key="1">
    <source>
        <dbReference type="EMBL" id="KFO86370.1"/>
    </source>
</evidence>
<reference evidence="1 2" key="1">
    <citation type="submission" date="2014-04" db="EMBL/GenBank/DDBJ databases">
        <title>Genome evolution of avian class.</title>
        <authorList>
            <person name="Zhang G."/>
            <person name="Li C."/>
        </authorList>
    </citation>
    <scope>NUCLEOTIDE SEQUENCE [LARGE SCALE GENOMIC DNA]</scope>
    <source>
        <strain evidence="1">BGI_N320</strain>
    </source>
</reference>
<sequence length="38" mass="4339">LCCPRMKESGTNCFREYKHHGFHLLRSCKPGSLTGCLK</sequence>
<feature type="non-terminal residue" evidence="1">
    <location>
        <position position="1"/>
    </location>
</feature>
<protein>
    <submittedName>
        <fullName evidence="1">Uncharacterized protein</fullName>
    </submittedName>
</protein>
<name>A0A091GVC5_BUCRH</name>
<dbReference type="AlphaFoldDB" id="A0A091GVC5"/>
<accession>A0A091GVC5</accession>
<feature type="non-terminal residue" evidence="1">
    <location>
        <position position="38"/>
    </location>
</feature>
<keyword evidence="2" id="KW-1185">Reference proteome</keyword>
<dbReference type="Proteomes" id="UP000054064">
    <property type="component" value="Unassembled WGS sequence"/>
</dbReference>
<dbReference type="EMBL" id="KL510863">
    <property type="protein sequence ID" value="KFO86370.1"/>
    <property type="molecule type" value="Genomic_DNA"/>
</dbReference>
<organism evidence="1 2">
    <name type="scientific">Buceros rhinoceros silvestris</name>
    <dbReference type="NCBI Taxonomy" id="175836"/>
    <lineage>
        <taxon>Eukaryota</taxon>
        <taxon>Metazoa</taxon>
        <taxon>Chordata</taxon>
        <taxon>Craniata</taxon>
        <taxon>Vertebrata</taxon>
        <taxon>Euteleostomi</taxon>
        <taxon>Archelosauria</taxon>
        <taxon>Archosauria</taxon>
        <taxon>Dinosauria</taxon>
        <taxon>Saurischia</taxon>
        <taxon>Theropoda</taxon>
        <taxon>Coelurosauria</taxon>
        <taxon>Aves</taxon>
        <taxon>Neognathae</taxon>
        <taxon>Neoaves</taxon>
        <taxon>Telluraves</taxon>
        <taxon>Coraciimorphae</taxon>
        <taxon>Bucerotiformes</taxon>
        <taxon>Bucerotidae</taxon>
        <taxon>Buceros</taxon>
    </lineage>
</organism>
<proteinExistence type="predicted"/>